<name>A0A934S865_9BACT</name>
<protein>
    <submittedName>
        <fullName evidence="2">Uncharacterized protein</fullName>
    </submittedName>
</protein>
<keyword evidence="1" id="KW-0472">Membrane</keyword>
<evidence type="ECO:0000313" key="3">
    <source>
        <dbReference type="Proteomes" id="UP000603141"/>
    </source>
</evidence>
<keyword evidence="1" id="KW-1133">Transmembrane helix</keyword>
<reference evidence="2" key="1">
    <citation type="submission" date="2021-01" db="EMBL/GenBank/DDBJ databases">
        <title>Modified the classification status of verrucomicrobia.</title>
        <authorList>
            <person name="Feng X."/>
        </authorList>
    </citation>
    <scope>NUCLEOTIDE SEQUENCE</scope>
    <source>
        <strain evidence="2">KCTC 22041</strain>
    </source>
</reference>
<dbReference type="Proteomes" id="UP000603141">
    <property type="component" value="Unassembled WGS sequence"/>
</dbReference>
<keyword evidence="3" id="KW-1185">Reference proteome</keyword>
<keyword evidence="1" id="KW-0812">Transmembrane</keyword>
<dbReference type="PROSITE" id="PS51257">
    <property type="entry name" value="PROKAR_LIPOPROTEIN"/>
    <property type="match status" value="1"/>
</dbReference>
<dbReference type="AlphaFoldDB" id="A0A934S865"/>
<comment type="caution">
    <text evidence="2">The sequence shown here is derived from an EMBL/GenBank/DDBJ whole genome shotgun (WGS) entry which is preliminary data.</text>
</comment>
<feature type="transmembrane region" description="Helical" evidence="1">
    <location>
        <begin position="6"/>
        <end position="29"/>
    </location>
</feature>
<accession>A0A934S865</accession>
<proteinExistence type="predicted"/>
<dbReference type="EMBL" id="JAENIJ010000012">
    <property type="protein sequence ID" value="MBK1882601.1"/>
    <property type="molecule type" value="Genomic_DNA"/>
</dbReference>
<evidence type="ECO:0000256" key="1">
    <source>
        <dbReference type="SAM" id="Phobius"/>
    </source>
</evidence>
<dbReference type="RefSeq" id="WP_200269897.1">
    <property type="nucleotide sequence ID" value="NZ_JAENIJ010000012.1"/>
</dbReference>
<gene>
    <name evidence="2" type="ORF">JIN85_09250</name>
</gene>
<evidence type="ECO:0000313" key="2">
    <source>
        <dbReference type="EMBL" id="MBK1882601.1"/>
    </source>
</evidence>
<sequence>MYKTPIIMFGIVLPMTIAIAIIGACVVVNSKLNHSFEEKQRKYTTNDQNRKIAQAIEIQIGKQRPHIERWANDLNRETASAFSENLGKIRSELPAKEFQQTAPLNRENNQAGFGAISAQNSSRVSIGFRGSFRTVQKAFLELETRMPRLQLEQFDITPAAGPVPQLDFKVTYTSWEK</sequence>
<organism evidence="2 3">
    <name type="scientific">Luteolibacter pohnpeiensis</name>
    <dbReference type="NCBI Taxonomy" id="454153"/>
    <lineage>
        <taxon>Bacteria</taxon>
        <taxon>Pseudomonadati</taxon>
        <taxon>Verrucomicrobiota</taxon>
        <taxon>Verrucomicrobiia</taxon>
        <taxon>Verrucomicrobiales</taxon>
        <taxon>Verrucomicrobiaceae</taxon>
        <taxon>Luteolibacter</taxon>
    </lineage>
</organism>